<accession>A0A4C1TUB9</accession>
<evidence type="ECO:0000313" key="1">
    <source>
        <dbReference type="EMBL" id="GBP17599.1"/>
    </source>
</evidence>
<comment type="caution">
    <text evidence="1">The sequence shown here is derived from an EMBL/GenBank/DDBJ whole genome shotgun (WGS) entry which is preliminary data.</text>
</comment>
<dbReference type="Proteomes" id="UP000299102">
    <property type="component" value="Unassembled WGS sequence"/>
</dbReference>
<proteinExistence type="predicted"/>
<organism evidence="1 2">
    <name type="scientific">Eumeta variegata</name>
    <name type="common">Bagworm moth</name>
    <name type="synonym">Eumeta japonica</name>
    <dbReference type="NCBI Taxonomy" id="151549"/>
    <lineage>
        <taxon>Eukaryota</taxon>
        <taxon>Metazoa</taxon>
        <taxon>Ecdysozoa</taxon>
        <taxon>Arthropoda</taxon>
        <taxon>Hexapoda</taxon>
        <taxon>Insecta</taxon>
        <taxon>Pterygota</taxon>
        <taxon>Neoptera</taxon>
        <taxon>Endopterygota</taxon>
        <taxon>Lepidoptera</taxon>
        <taxon>Glossata</taxon>
        <taxon>Ditrysia</taxon>
        <taxon>Tineoidea</taxon>
        <taxon>Psychidae</taxon>
        <taxon>Oiketicinae</taxon>
        <taxon>Eumeta</taxon>
    </lineage>
</organism>
<protein>
    <submittedName>
        <fullName evidence="1">Uncharacterized protein</fullName>
    </submittedName>
</protein>
<sequence length="73" mass="7932">MGVSEAREICKGRTMWKSIVSTCSSEREHVKSSVSDVVIALVTSVDSRSAAPDPHPTGVESLFNIFELPVEKI</sequence>
<keyword evidence="2" id="KW-1185">Reference proteome</keyword>
<name>A0A4C1TUB9_EUMVA</name>
<reference evidence="1 2" key="1">
    <citation type="journal article" date="2019" name="Commun. Biol.">
        <title>The bagworm genome reveals a unique fibroin gene that provides high tensile strength.</title>
        <authorList>
            <person name="Kono N."/>
            <person name="Nakamura H."/>
            <person name="Ohtoshi R."/>
            <person name="Tomita M."/>
            <person name="Numata K."/>
            <person name="Arakawa K."/>
        </authorList>
    </citation>
    <scope>NUCLEOTIDE SEQUENCE [LARGE SCALE GENOMIC DNA]</scope>
</reference>
<evidence type="ECO:0000313" key="2">
    <source>
        <dbReference type="Proteomes" id="UP000299102"/>
    </source>
</evidence>
<dbReference type="AlphaFoldDB" id="A0A4C1TUB9"/>
<gene>
    <name evidence="1" type="ORF">EVAR_12306_1</name>
</gene>
<dbReference type="EMBL" id="BGZK01000088">
    <property type="protein sequence ID" value="GBP17599.1"/>
    <property type="molecule type" value="Genomic_DNA"/>
</dbReference>